<dbReference type="Proteomes" id="UP000223596">
    <property type="component" value="Unassembled WGS sequence"/>
</dbReference>
<protein>
    <recommendedName>
        <fullName evidence="3">Tetratricopeptide repeat protein</fullName>
    </recommendedName>
</protein>
<dbReference type="EMBL" id="PDBW01000001">
    <property type="protein sequence ID" value="PFH02088.1"/>
    <property type="molecule type" value="Genomic_DNA"/>
</dbReference>
<reference evidence="1 2" key="1">
    <citation type="submission" date="2017-09" db="EMBL/GenBank/DDBJ databases">
        <title>Evaluation of Pacific Biosciences Sequencing Technology to Finishing C. thermocellum Genome Sequences.</title>
        <authorList>
            <person name="Brown S."/>
        </authorList>
    </citation>
    <scope>NUCLEOTIDE SEQUENCE [LARGE SCALE GENOMIC DNA]</scope>
    <source>
        <strain evidence="1 2">AD2</strain>
    </source>
</reference>
<dbReference type="Gene3D" id="1.25.40.10">
    <property type="entry name" value="Tetratricopeptide repeat domain"/>
    <property type="match status" value="1"/>
</dbReference>
<dbReference type="AlphaFoldDB" id="A0AB36TE51"/>
<sequence>MLDSLLPLPEDASMEDWYMVMIEKIYNLTLATRLSEALVLTKAMAEKCAVQGSSRVRAWLECYLTVIYFYQGDYIKCLQYYEKSLSLPEEEQDWLSRHCMGAYAAKTYQLTGQEERSIPLMESEISRLRRLGLYDELSLNYLIYAEILLTEEIRKLSQGSFADFLAFRRYLEMAEEHAALNRSTEDYLLFAKILRLTSEVLIRPNKALHDVKDIL</sequence>
<gene>
    <name evidence="1" type="ORF">M972_11851</name>
</gene>
<organism evidence="1 2">
    <name type="scientific">Acetivibrio thermocellus AD2</name>
    <dbReference type="NCBI Taxonomy" id="1138384"/>
    <lineage>
        <taxon>Bacteria</taxon>
        <taxon>Bacillati</taxon>
        <taxon>Bacillota</taxon>
        <taxon>Clostridia</taxon>
        <taxon>Eubacteriales</taxon>
        <taxon>Oscillospiraceae</taxon>
        <taxon>Acetivibrio</taxon>
    </lineage>
</organism>
<evidence type="ECO:0008006" key="3">
    <source>
        <dbReference type="Google" id="ProtNLM"/>
    </source>
</evidence>
<proteinExistence type="predicted"/>
<dbReference type="InterPro" id="IPR011990">
    <property type="entry name" value="TPR-like_helical_dom_sf"/>
</dbReference>
<accession>A0AB36TE51</accession>
<evidence type="ECO:0000313" key="2">
    <source>
        <dbReference type="Proteomes" id="UP000223596"/>
    </source>
</evidence>
<name>A0AB36TE51_ACETH</name>
<dbReference type="SUPFAM" id="SSF48452">
    <property type="entry name" value="TPR-like"/>
    <property type="match status" value="1"/>
</dbReference>
<evidence type="ECO:0000313" key="1">
    <source>
        <dbReference type="EMBL" id="PFH02088.1"/>
    </source>
</evidence>
<comment type="caution">
    <text evidence="1">The sequence shown here is derived from an EMBL/GenBank/DDBJ whole genome shotgun (WGS) entry which is preliminary data.</text>
</comment>